<comment type="function">
    <text evidence="6">One of the early assembly proteins it binds 23S rRNA. One of the proteins that surrounds the polypeptide exit tunnel on the outside of the ribosome. Forms the main docking site for trigger factor binding to the ribosome.</text>
</comment>
<dbReference type="BioCyc" id="RCHA213810:RUM_RS07140-MONOMER"/>
<evidence type="ECO:0000256" key="6">
    <source>
        <dbReference type="HAMAP-Rule" id="MF_01369"/>
    </source>
</evidence>
<dbReference type="SUPFAM" id="SSF54189">
    <property type="entry name" value="Ribosomal proteins S24e, L23 and L15e"/>
    <property type="match status" value="1"/>
</dbReference>
<sequence>MKAAQDIILKPIITEKSMDFLPLGKYTFKVAKDANKLEIAKAVEELFDVQVEKVHTMNCRGRVKRVGRYVGKTADWKKAIVTVSKDPKPGKDGKKRKSTIEFFDGMY</sequence>
<organism evidence="7 8">
    <name type="scientific">Ruminococcus champanellensis (strain DSM 18848 / JCM 17042 / KCTC 15320 / 18P13)</name>
    <dbReference type="NCBI Taxonomy" id="213810"/>
    <lineage>
        <taxon>Bacteria</taxon>
        <taxon>Bacillati</taxon>
        <taxon>Bacillota</taxon>
        <taxon>Clostridia</taxon>
        <taxon>Eubacteriales</taxon>
        <taxon>Oscillospiraceae</taxon>
        <taxon>Ruminococcus</taxon>
    </lineage>
</organism>
<dbReference type="GO" id="GO:0019843">
    <property type="term" value="F:rRNA binding"/>
    <property type="evidence" value="ECO:0007669"/>
    <property type="project" value="UniProtKB-UniRule"/>
</dbReference>
<proteinExistence type="inferred from homology"/>
<keyword evidence="4 6" id="KW-0689">Ribosomal protein</keyword>
<dbReference type="PANTHER" id="PTHR11620">
    <property type="entry name" value="60S RIBOSOMAL PROTEIN L23A"/>
    <property type="match status" value="1"/>
</dbReference>
<dbReference type="GO" id="GO:0005840">
    <property type="term" value="C:ribosome"/>
    <property type="evidence" value="ECO:0007669"/>
    <property type="project" value="UniProtKB-KW"/>
</dbReference>
<name>D4LD76_RUMC1</name>
<dbReference type="Proteomes" id="UP000007054">
    <property type="component" value="Chromosome"/>
</dbReference>
<evidence type="ECO:0000313" key="7">
    <source>
        <dbReference type="EMBL" id="CBL17571.1"/>
    </source>
</evidence>
<dbReference type="EMBL" id="FP929052">
    <property type="protein sequence ID" value="CBL17571.1"/>
    <property type="molecule type" value="Genomic_DNA"/>
</dbReference>
<dbReference type="FunFam" id="3.30.70.330:FF:000001">
    <property type="entry name" value="50S ribosomal protein L23"/>
    <property type="match status" value="1"/>
</dbReference>
<evidence type="ECO:0000313" key="8">
    <source>
        <dbReference type="Proteomes" id="UP000007054"/>
    </source>
</evidence>
<keyword evidence="8" id="KW-1185">Reference proteome</keyword>
<reference evidence="7" key="1">
    <citation type="submission" date="2010-03" db="EMBL/GenBank/DDBJ databases">
        <title>The genome sequence of Ruminococcus sp. 18P13.</title>
        <authorList>
            <consortium name="metaHIT consortium -- http://www.metahit.eu/"/>
            <person name="Pajon A."/>
            <person name="Turner K."/>
            <person name="Parkhill J."/>
            <person name="Bernalier A."/>
        </authorList>
    </citation>
    <scope>NUCLEOTIDE SEQUENCE [LARGE SCALE GENOMIC DNA]</scope>
    <source>
        <strain evidence="7">Type strain: 18P13</strain>
    </source>
</reference>
<dbReference type="STRING" id="213810.RUM_14690"/>
<dbReference type="RefSeq" id="WP_015558478.1">
    <property type="nucleotide sequence ID" value="NC_021039.1"/>
</dbReference>
<dbReference type="InterPro" id="IPR012677">
    <property type="entry name" value="Nucleotide-bd_a/b_plait_sf"/>
</dbReference>
<comment type="subunit">
    <text evidence="6">Part of the 50S ribosomal subunit. Contacts protein L29, and trigger factor when it is bound to the ribosome.</text>
</comment>
<dbReference type="InterPro" id="IPR013025">
    <property type="entry name" value="Ribosomal_uL23-like"/>
</dbReference>
<dbReference type="GO" id="GO:1990904">
    <property type="term" value="C:ribonucleoprotein complex"/>
    <property type="evidence" value="ECO:0007669"/>
    <property type="project" value="UniProtKB-KW"/>
</dbReference>
<dbReference type="GeneID" id="83156190"/>
<accession>D4LD76</accession>
<evidence type="ECO:0000256" key="3">
    <source>
        <dbReference type="ARBA" id="ARBA00022884"/>
    </source>
</evidence>
<evidence type="ECO:0000256" key="2">
    <source>
        <dbReference type="ARBA" id="ARBA00022730"/>
    </source>
</evidence>
<evidence type="ECO:0000256" key="4">
    <source>
        <dbReference type="ARBA" id="ARBA00022980"/>
    </source>
</evidence>
<dbReference type="Gene3D" id="3.30.70.330">
    <property type="match status" value="1"/>
</dbReference>
<dbReference type="InterPro" id="IPR012678">
    <property type="entry name" value="Ribosomal_uL23/eL15/eS24_sf"/>
</dbReference>
<dbReference type="PATRIC" id="fig|213810.4.peg.1366"/>
<evidence type="ECO:0000256" key="5">
    <source>
        <dbReference type="ARBA" id="ARBA00023274"/>
    </source>
</evidence>
<protein>
    <recommendedName>
        <fullName evidence="6">Large ribosomal subunit protein uL23</fullName>
    </recommendedName>
</protein>
<dbReference type="GO" id="GO:0003735">
    <property type="term" value="F:structural constituent of ribosome"/>
    <property type="evidence" value="ECO:0007669"/>
    <property type="project" value="InterPro"/>
</dbReference>
<dbReference type="NCBIfam" id="NF004363">
    <property type="entry name" value="PRK05738.2-4"/>
    <property type="match status" value="1"/>
</dbReference>
<dbReference type="HOGENOM" id="CLU_037562_3_2_9"/>
<gene>
    <name evidence="6" type="primary">rplW</name>
    <name evidence="7" type="ordered locus">RUM_14690</name>
</gene>
<dbReference type="HAMAP" id="MF_01369_B">
    <property type="entry name" value="Ribosomal_uL23_B"/>
    <property type="match status" value="1"/>
</dbReference>
<comment type="similarity">
    <text evidence="1 6">Belongs to the universal ribosomal protein uL23 family.</text>
</comment>
<dbReference type="GO" id="GO:0006412">
    <property type="term" value="P:translation"/>
    <property type="evidence" value="ECO:0007669"/>
    <property type="project" value="UniProtKB-UniRule"/>
</dbReference>
<dbReference type="KEGG" id="rch:RUM_14690"/>
<evidence type="ECO:0000256" key="1">
    <source>
        <dbReference type="ARBA" id="ARBA00006700"/>
    </source>
</evidence>
<reference evidence="7" key="2">
    <citation type="submission" date="2010-03" db="EMBL/GenBank/DDBJ databases">
        <authorList>
            <person name="Pajon A."/>
        </authorList>
    </citation>
    <scope>NUCLEOTIDE SEQUENCE</scope>
    <source>
        <strain evidence="7">Type strain: 18P13</strain>
    </source>
</reference>
<dbReference type="OrthoDB" id="9793353at2"/>
<keyword evidence="5 6" id="KW-0687">Ribonucleoprotein</keyword>
<keyword evidence="3 6" id="KW-0694">RNA-binding</keyword>
<dbReference type="AlphaFoldDB" id="D4LD76"/>
<dbReference type="Pfam" id="PF00276">
    <property type="entry name" value="Ribosomal_L23"/>
    <property type="match status" value="1"/>
</dbReference>
<keyword evidence="2 6" id="KW-0699">rRNA-binding</keyword>